<proteinExistence type="predicted"/>
<gene>
    <name evidence="2" type="ORF">D9V32_03815</name>
</gene>
<dbReference type="PANTHER" id="PTHR30137:SF6">
    <property type="entry name" value="LUCIFERASE-LIKE MONOOXYGENASE"/>
    <property type="match status" value="1"/>
</dbReference>
<dbReference type="Pfam" id="PF00296">
    <property type="entry name" value="Bac_luciferase"/>
    <property type="match status" value="2"/>
</dbReference>
<accession>A0A3L7A8W6</accession>
<dbReference type="EMBL" id="RCUX01000003">
    <property type="protein sequence ID" value="RLP76779.1"/>
    <property type="molecule type" value="Genomic_DNA"/>
</dbReference>
<dbReference type="InterPro" id="IPR050766">
    <property type="entry name" value="Bact_Lucif_Oxidored"/>
</dbReference>
<evidence type="ECO:0000259" key="1">
    <source>
        <dbReference type="Pfam" id="PF00296"/>
    </source>
</evidence>
<organism evidence="2 3">
    <name type="scientific">Mycetocola tolaasinivorans</name>
    <dbReference type="NCBI Taxonomy" id="76635"/>
    <lineage>
        <taxon>Bacteria</taxon>
        <taxon>Bacillati</taxon>
        <taxon>Actinomycetota</taxon>
        <taxon>Actinomycetes</taxon>
        <taxon>Micrococcales</taxon>
        <taxon>Microbacteriaceae</taxon>
        <taxon>Mycetocola</taxon>
    </lineage>
</organism>
<dbReference type="PANTHER" id="PTHR30137">
    <property type="entry name" value="LUCIFERASE-LIKE MONOOXYGENASE"/>
    <property type="match status" value="1"/>
</dbReference>
<dbReference type="AlphaFoldDB" id="A0A3L7A8W6"/>
<dbReference type="OrthoDB" id="9780518at2"/>
<sequence length="313" mass="33894">MGEALRDLRLSILDQSPITDDLDRDATLRESLSLAELADREGYHRLWFAEHHNSLSFGGAAPEILTALALQLTSRIRVGTGGILLPLYAPQKVAESLGLLQRIHGDRVDIGVGRAAFAAMDFRERLEGVRSLLPPGFPEAAREPEHRVWVLGAGGSSATLAGQLGAGYAQGHFLAPSATARGLHAYREAHESRPGFAILAVRAVTADTAEEARCLARAMALWRARKDLGIDGPIPSIERAAHGTWSEAERVRADVREAEILHGTPHLLAQRVRELAGIHGTDEVMVNTLTSDPRVRAHSYMLLAEAFRRDGGG</sequence>
<dbReference type="RefSeq" id="WP_121647589.1">
    <property type="nucleotide sequence ID" value="NZ_RCUX01000003.1"/>
</dbReference>
<dbReference type="GO" id="GO:0016705">
    <property type="term" value="F:oxidoreductase activity, acting on paired donors, with incorporation or reduction of molecular oxygen"/>
    <property type="evidence" value="ECO:0007669"/>
    <property type="project" value="InterPro"/>
</dbReference>
<reference evidence="2 3" key="1">
    <citation type="submission" date="2018-10" db="EMBL/GenBank/DDBJ databases">
        <authorList>
            <person name="Li J."/>
        </authorList>
    </citation>
    <scope>NUCLEOTIDE SEQUENCE [LARGE SCALE GENOMIC DNA]</scope>
    <source>
        <strain evidence="2 3">IF 016277</strain>
    </source>
</reference>
<dbReference type="Proteomes" id="UP000272503">
    <property type="component" value="Unassembled WGS sequence"/>
</dbReference>
<protein>
    <submittedName>
        <fullName evidence="2">LLM class flavin-dependent oxidoreductase</fullName>
    </submittedName>
</protein>
<evidence type="ECO:0000313" key="3">
    <source>
        <dbReference type="Proteomes" id="UP000272503"/>
    </source>
</evidence>
<feature type="domain" description="Luciferase-like" evidence="1">
    <location>
        <begin position="140"/>
        <end position="277"/>
    </location>
</feature>
<dbReference type="InterPro" id="IPR011251">
    <property type="entry name" value="Luciferase-like_dom"/>
</dbReference>
<dbReference type="SUPFAM" id="SSF51679">
    <property type="entry name" value="Bacterial luciferase-like"/>
    <property type="match status" value="1"/>
</dbReference>
<keyword evidence="3" id="KW-1185">Reference proteome</keyword>
<name>A0A3L7A8W6_9MICO</name>
<dbReference type="GO" id="GO:0005829">
    <property type="term" value="C:cytosol"/>
    <property type="evidence" value="ECO:0007669"/>
    <property type="project" value="TreeGrafter"/>
</dbReference>
<dbReference type="Gene3D" id="3.20.20.30">
    <property type="entry name" value="Luciferase-like domain"/>
    <property type="match status" value="1"/>
</dbReference>
<evidence type="ECO:0000313" key="2">
    <source>
        <dbReference type="EMBL" id="RLP76779.1"/>
    </source>
</evidence>
<comment type="caution">
    <text evidence="2">The sequence shown here is derived from an EMBL/GenBank/DDBJ whole genome shotgun (WGS) entry which is preliminary data.</text>
</comment>
<dbReference type="InterPro" id="IPR036661">
    <property type="entry name" value="Luciferase-like_sf"/>
</dbReference>
<feature type="domain" description="Luciferase-like" evidence="1">
    <location>
        <begin position="11"/>
        <end position="120"/>
    </location>
</feature>